<reference evidence="1 2" key="1">
    <citation type="submission" date="2024-09" db="EMBL/GenBank/DDBJ databases">
        <title>Floridaenema gen nov. (Aerosakkonemataceae, Aerosakkonematales ord. nov., Cyanobacteria) from benthic tropical and subtropical fresh waters, with the description of four new species.</title>
        <authorList>
            <person name="Moretto J.A."/>
            <person name="Berthold D.E."/>
            <person name="Lefler F.W."/>
            <person name="Huang I.-S."/>
            <person name="Laughinghouse H. IV."/>
        </authorList>
    </citation>
    <scope>NUCLEOTIDE SEQUENCE [LARGE SCALE GENOMIC DNA]</scope>
    <source>
        <strain evidence="1 2">BLCC-F46</strain>
    </source>
</reference>
<dbReference type="RefSeq" id="WP_413271361.1">
    <property type="nucleotide sequence ID" value="NZ_JBHFNQ010000118.1"/>
</dbReference>
<name>A0ABV4X657_9CYAN</name>
<comment type="caution">
    <text evidence="1">The sequence shown here is derived from an EMBL/GenBank/DDBJ whole genome shotgun (WGS) entry which is preliminary data.</text>
</comment>
<evidence type="ECO:0000313" key="2">
    <source>
        <dbReference type="Proteomes" id="UP001576774"/>
    </source>
</evidence>
<sequence>MSPLLQQVLQEIDRLTTEELLEVISHTTEQLKRQTVKPKKRKLSEFRGIAPNLLEGRDAQDWVNELRGEWEEREKRIFEGL</sequence>
<dbReference type="Proteomes" id="UP001576774">
    <property type="component" value="Unassembled WGS sequence"/>
</dbReference>
<evidence type="ECO:0000313" key="1">
    <source>
        <dbReference type="EMBL" id="MFB2878284.1"/>
    </source>
</evidence>
<protein>
    <recommendedName>
        <fullName evidence="3">DUF2281 domain-containing protein</fullName>
    </recommendedName>
</protein>
<organism evidence="1 2">
    <name type="scientific">Floridaenema aerugineum BLCC-F46</name>
    <dbReference type="NCBI Taxonomy" id="3153654"/>
    <lineage>
        <taxon>Bacteria</taxon>
        <taxon>Bacillati</taxon>
        <taxon>Cyanobacteriota</taxon>
        <taxon>Cyanophyceae</taxon>
        <taxon>Oscillatoriophycideae</taxon>
        <taxon>Aerosakkonematales</taxon>
        <taxon>Aerosakkonemataceae</taxon>
        <taxon>Floridanema</taxon>
        <taxon>Floridanema aerugineum</taxon>
    </lineage>
</organism>
<accession>A0ABV4X657</accession>
<keyword evidence="2" id="KW-1185">Reference proteome</keyword>
<proteinExistence type="predicted"/>
<dbReference type="EMBL" id="JBHFNQ010000118">
    <property type="protein sequence ID" value="MFB2878284.1"/>
    <property type="molecule type" value="Genomic_DNA"/>
</dbReference>
<gene>
    <name evidence="1" type="ORF">ACE1CC_15640</name>
</gene>
<evidence type="ECO:0008006" key="3">
    <source>
        <dbReference type="Google" id="ProtNLM"/>
    </source>
</evidence>